<dbReference type="InterPro" id="IPR032672">
    <property type="entry name" value="TmcA/NAT10/Kre33"/>
</dbReference>
<keyword evidence="3 9" id="KW-0808">Transferase</keyword>
<dbReference type="EC" id="2.3.1.193" evidence="9"/>
<comment type="function">
    <text evidence="9">Catalyzes the formation of N(4)-acetylcytidine (ac(4)C) at the wobble position of tRNA(Met), by using acetyl-CoA as an acetyl donor and ATP (or GTP).</text>
</comment>
<dbReference type="GO" id="GO:1904812">
    <property type="term" value="P:rRNA acetylation involved in maturation of SSU-rRNA"/>
    <property type="evidence" value="ECO:0007669"/>
    <property type="project" value="TreeGrafter"/>
</dbReference>
<evidence type="ECO:0000256" key="9">
    <source>
        <dbReference type="HAMAP-Rule" id="MF_01886"/>
    </source>
</evidence>
<dbReference type="GO" id="GO:1990883">
    <property type="term" value="F:18S rRNA cytidine N-acetyltransferase activity"/>
    <property type="evidence" value="ECO:0007669"/>
    <property type="project" value="TreeGrafter"/>
</dbReference>
<dbReference type="Gene3D" id="3.40.50.300">
    <property type="entry name" value="P-loop containing nucleotide triphosphate hydrolases"/>
    <property type="match status" value="1"/>
</dbReference>
<proteinExistence type="inferred from homology"/>
<evidence type="ECO:0000256" key="5">
    <source>
        <dbReference type="ARBA" id="ARBA00022741"/>
    </source>
</evidence>
<dbReference type="Proteomes" id="UP000196573">
    <property type="component" value="Unassembled WGS sequence"/>
</dbReference>
<dbReference type="GO" id="GO:0005737">
    <property type="term" value="C:cytoplasm"/>
    <property type="evidence" value="ECO:0007669"/>
    <property type="project" value="UniProtKB-SubCell"/>
</dbReference>
<comment type="caution">
    <text evidence="9">Lacks conserved residue(s) required for the propagation of feature annotation.</text>
</comment>
<keyword evidence="8 9" id="KW-0012">Acyltransferase</keyword>
<dbReference type="InterPro" id="IPR024914">
    <property type="entry name" value="tRNA_acetyltr_TmcA"/>
</dbReference>
<comment type="subcellular location">
    <subcellularLocation>
        <location evidence="9">Cytoplasm</location>
    </subcellularLocation>
</comment>
<evidence type="ECO:0000256" key="2">
    <source>
        <dbReference type="ARBA" id="ARBA00022555"/>
    </source>
</evidence>
<evidence type="ECO:0000256" key="7">
    <source>
        <dbReference type="ARBA" id="ARBA00022884"/>
    </source>
</evidence>
<dbReference type="InterPro" id="IPR000182">
    <property type="entry name" value="GNAT_dom"/>
</dbReference>
<accession>A0A1X7AKQ4</accession>
<dbReference type="GO" id="GO:0051391">
    <property type="term" value="P:tRNA acetylation"/>
    <property type="evidence" value="ECO:0007669"/>
    <property type="project" value="UniProtKB-UniRule"/>
</dbReference>
<name>A0A1X7AKQ4_9GAMM</name>
<feature type="binding site" evidence="9">
    <location>
        <position position="351"/>
    </location>
    <ligand>
        <name>ATP</name>
        <dbReference type="ChEBI" id="CHEBI:30616"/>
    </ligand>
</feature>
<dbReference type="PANTHER" id="PTHR10925:SF5">
    <property type="entry name" value="RNA CYTIDINE ACETYLTRANSFERASE"/>
    <property type="match status" value="1"/>
</dbReference>
<evidence type="ECO:0000256" key="4">
    <source>
        <dbReference type="ARBA" id="ARBA00022694"/>
    </source>
</evidence>
<evidence type="ECO:0000259" key="10">
    <source>
        <dbReference type="Pfam" id="PF05127"/>
    </source>
</evidence>
<keyword evidence="4 9" id="KW-0819">tRNA processing</keyword>
<dbReference type="GO" id="GO:0005524">
    <property type="term" value="F:ATP binding"/>
    <property type="evidence" value="ECO:0007669"/>
    <property type="project" value="UniProtKB-UniRule"/>
</dbReference>
<evidence type="ECO:0000256" key="3">
    <source>
        <dbReference type="ARBA" id="ARBA00022679"/>
    </source>
</evidence>
<feature type="binding site" evidence="9">
    <location>
        <begin position="503"/>
        <end position="505"/>
    </location>
    <ligand>
        <name>acetyl-CoA</name>
        <dbReference type="ChEBI" id="CHEBI:57288"/>
    </ligand>
</feature>
<dbReference type="InterPro" id="IPR038321">
    <property type="entry name" value="TmcA_C_sf"/>
</dbReference>
<feature type="domain" description="N-acetyltransferase" evidence="12">
    <location>
        <begin position="526"/>
        <end position="577"/>
    </location>
</feature>
<dbReference type="Pfam" id="PF08351">
    <property type="entry name" value="TmcA_N"/>
    <property type="match status" value="1"/>
</dbReference>
<dbReference type="AlphaFoldDB" id="A0A1X7AKQ4"/>
<dbReference type="InterPro" id="IPR027417">
    <property type="entry name" value="P-loop_NTPase"/>
</dbReference>
<evidence type="ECO:0000259" key="12">
    <source>
        <dbReference type="Pfam" id="PF13718"/>
    </source>
</evidence>
<dbReference type="InterPro" id="IPR013562">
    <property type="entry name" value="TmcA/NAT10_N"/>
</dbReference>
<keyword evidence="7 9" id="KW-0694">RNA-binding</keyword>
<keyword evidence="2 9" id="KW-0820">tRNA-binding</keyword>
<evidence type="ECO:0000259" key="11">
    <source>
        <dbReference type="Pfam" id="PF08351"/>
    </source>
</evidence>
<dbReference type="Gene3D" id="3.40.50.11040">
    <property type="match status" value="1"/>
</dbReference>
<comment type="similarity">
    <text evidence="9">Belongs to the TmcA family.</text>
</comment>
<dbReference type="HAMAP" id="MF_01886">
    <property type="entry name" value="tRNA_acetyltr_TmcA"/>
    <property type="match status" value="1"/>
</dbReference>
<keyword evidence="1 9" id="KW-0963">Cytoplasm</keyword>
<dbReference type="OrthoDB" id="5578851at2"/>
<evidence type="ECO:0000313" key="13">
    <source>
        <dbReference type="EMBL" id="SMA47443.1"/>
    </source>
</evidence>
<feature type="domain" description="N-acetyltransferase" evidence="12">
    <location>
        <begin position="411"/>
        <end position="524"/>
    </location>
</feature>
<feature type="binding site" evidence="9">
    <location>
        <position position="182"/>
    </location>
    <ligand>
        <name>ATP</name>
        <dbReference type="ChEBI" id="CHEBI:30616"/>
    </ligand>
</feature>
<evidence type="ECO:0000256" key="6">
    <source>
        <dbReference type="ARBA" id="ARBA00022840"/>
    </source>
</evidence>
<keyword evidence="6 9" id="KW-0067">ATP-binding</keyword>
<dbReference type="EMBL" id="FWPT01000005">
    <property type="protein sequence ID" value="SMA47443.1"/>
    <property type="molecule type" value="Genomic_DNA"/>
</dbReference>
<gene>
    <name evidence="9 13" type="primary">tmcA</name>
    <name evidence="13" type="ORF">EHSB41UT_02419</name>
</gene>
<keyword evidence="5 9" id="KW-0547">Nucleotide-binding</keyword>
<dbReference type="GO" id="GO:0002101">
    <property type="term" value="P:tRNA wobble cytosine modification"/>
    <property type="evidence" value="ECO:0007669"/>
    <property type="project" value="UniProtKB-UniRule"/>
</dbReference>
<feature type="domain" description="TcmA/NAT10 helicase" evidence="10">
    <location>
        <begin position="202"/>
        <end position="369"/>
    </location>
</feature>
<dbReference type="Pfam" id="PF13718">
    <property type="entry name" value="GNAT_acetyltr_2"/>
    <property type="match status" value="2"/>
</dbReference>
<feature type="binding site" evidence="9">
    <location>
        <position position="543"/>
    </location>
    <ligand>
        <name>acetyl-CoA</name>
        <dbReference type="ChEBI" id="CHEBI:57288"/>
    </ligand>
</feature>
<evidence type="ECO:0000313" key="14">
    <source>
        <dbReference type="Proteomes" id="UP000196573"/>
    </source>
</evidence>
<dbReference type="Gene3D" id="3.40.630.30">
    <property type="match status" value="1"/>
</dbReference>
<dbReference type="InterPro" id="IPR007807">
    <property type="entry name" value="TcmA/NAT10_helicase"/>
</dbReference>
<evidence type="ECO:0000256" key="8">
    <source>
        <dbReference type="ARBA" id="ARBA00023315"/>
    </source>
</evidence>
<comment type="catalytic activity">
    <reaction evidence="9">
        <text>cytidine(34) in elongator tRNA(Met) + acetyl-CoA + ATP + H2O = N(4)-acetylcytidine(34) in elongator tRNA(Met) + ADP + phosphate + CoA + H(+)</text>
        <dbReference type="Rhea" id="RHEA:43788"/>
        <dbReference type="Rhea" id="RHEA-COMP:10693"/>
        <dbReference type="Rhea" id="RHEA-COMP:10694"/>
        <dbReference type="ChEBI" id="CHEBI:15377"/>
        <dbReference type="ChEBI" id="CHEBI:15378"/>
        <dbReference type="ChEBI" id="CHEBI:30616"/>
        <dbReference type="ChEBI" id="CHEBI:43474"/>
        <dbReference type="ChEBI" id="CHEBI:57287"/>
        <dbReference type="ChEBI" id="CHEBI:57288"/>
        <dbReference type="ChEBI" id="CHEBI:74900"/>
        <dbReference type="ChEBI" id="CHEBI:82748"/>
        <dbReference type="ChEBI" id="CHEBI:456216"/>
        <dbReference type="EC" id="2.3.1.193"/>
    </reaction>
</comment>
<protein>
    <recommendedName>
        <fullName evidence="9">tRNA(Met) cytidine acetyltransferase TmcA</fullName>
        <ecNumber evidence="9">2.3.1.193</ecNumber>
    </recommendedName>
</protein>
<sequence>MCPQPTSSFSETLHAHLQAAGQYNHRLPLILTGDQEWLSQQLAALSATTFPNGEPLAGTLFSNRTDWSLSDSITCRGWNKANQYLGQTVSTLYLDLTEDIPADNLGIVSGTVKGGGLLVLLCPHKGQWVGDSGFLKRSQRILFNSHSALHWDQQTGLVQQPDIVEVKPYTIESTQPYASREQQQAVEAIKRVKTGHRRRPLVLTADRGRGKSAALGIAAAQLMMQESGLRIVVTGPSLKTTDTLFVHAASGLEALKVRKGHIVANNSELTFIAPDELARNPVEASLVLVDEAAALPAPLLSRLLKQYSRIVFASTIHGYEGTGRGFAIRFHKTLDRVTPKWQRCQITTPVRWAEHDPTEQLINQLLLLNADIPSFSDFTGSQQSEVSTENLIFQEISRHSLLDHEDLLGQITGLLINAHYQTRPEDIRYLLDRDDLRLFTLKQGEQLLATALISIEGGFEAELAQEIWSGRRRPKGHLLPQTLCTHAGFQQAATLTMARIMRIAVHPERQQQGLGKLMVSRIKESLQNNNLDMLGSCFGTTAELVQFWRQCGLMPAHIGSTRNAASGCYNLTVITPLSPASKELAEQVCARFVMALPYQAPLSLQQMEAEILIALSDQAEKPIAENHSERLLALAHRSQSIDSCLPELHSLMIEHLGARHKYLNTQQQILLVSRFLQHKSWPEAIQESGLSGRREAEDTVVKAVALLLQITD</sequence>
<organism evidence="13 14">
    <name type="scientific">Parendozoicomonas haliclonae</name>
    <dbReference type="NCBI Taxonomy" id="1960125"/>
    <lineage>
        <taxon>Bacteria</taxon>
        <taxon>Pseudomonadati</taxon>
        <taxon>Pseudomonadota</taxon>
        <taxon>Gammaproteobacteria</taxon>
        <taxon>Oceanospirillales</taxon>
        <taxon>Endozoicomonadaceae</taxon>
        <taxon>Parendozoicomonas</taxon>
    </lineage>
</organism>
<dbReference type="CDD" id="cd04301">
    <property type="entry name" value="NAT_SF"/>
    <property type="match status" value="1"/>
</dbReference>
<dbReference type="SUPFAM" id="SSF55729">
    <property type="entry name" value="Acyl-CoA N-acyltransferases (Nat)"/>
    <property type="match status" value="1"/>
</dbReference>
<feature type="domain" description="TmcA/NAT10 N-terminal" evidence="11">
    <location>
        <begin position="9"/>
        <end position="152"/>
    </location>
</feature>
<dbReference type="SUPFAM" id="SSF52540">
    <property type="entry name" value="P-loop containing nucleoside triphosphate hydrolases"/>
    <property type="match status" value="1"/>
</dbReference>
<dbReference type="InterPro" id="IPR016181">
    <property type="entry name" value="Acyl_CoA_acyltransferase"/>
</dbReference>
<keyword evidence="14" id="KW-1185">Reference proteome</keyword>
<dbReference type="Gene3D" id="1.20.120.890">
    <property type="entry name" value="tRNA(Met) cytidine acetyltransferase, tail domain"/>
    <property type="match status" value="1"/>
</dbReference>
<dbReference type="GO" id="GO:0000049">
    <property type="term" value="F:tRNA binding"/>
    <property type="evidence" value="ECO:0007669"/>
    <property type="project" value="UniProtKB-UniRule"/>
</dbReference>
<dbReference type="RefSeq" id="WP_087110199.1">
    <property type="nucleotide sequence ID" value="NZ_CBCSCN010000003.1"/>
</dbReference>
<dbReference type="Pfam" id="PF05127">
    <property type="entry name" value="NAT10_TcmA_helicase"/>
    <property type="match status" value="1"/>
</dbReference>
<dbReference type="PANTHER" id="PTHR10925">
    <property type="entry name" value="N-ACETYLTRANSFERASE 10"/>
    <property type="match status" value="1"/>
</dbReference>
<dbReference type="GO" id="GO:0051392">
    <property type="term" value="F:tRNA cytidine N4-acetyltransferase activity"/>
    <property type="evidence" value="ECO:0007669"/>
    <property type="project" value="UniProtKB-UniRule"/>
</dbReference>
<evidence type="ECO:0000256" key="1">
    <source>
        <dbReference type="ARBA" id="ARBA00022490"/>
    </source>
</evidence>
<reference evidence="13 14" key="1">
    <citation type="submission" date="2017-03" db="EMBL/GenBank/DDBJ databases">
        <authorList>
            <person name="Afonso C.L."/>
            <person name="Miller P.J."/>
            <person name="Scott M.A."/>
            <person name="Spackman E."/>
            <person name="Goraichik I."/>
            <person name="Dimitrov K.M."/>
            <person name="Suarez D.L."/>
            <person name="Swayne D.E."/>
        </authorList>
    </citation>
    <scope>NUCLEOTIDE SEQUENCE [LARGE SCALE GENOMIC DNA]</scope>
    <source>
        <strain evidence="13">SB41UT1</strain>
    </source>
</reference>